<name>A0ABC9H3C4_9POAL</name>
<dbReference type="GO" id="GO:0016567">
    <property type="term" value="P:protein ubiquitination"/>
    <property type="evidence" value="ECO:0007669"/>
    <property type="project" value="UniProtKB-UniRule"/>
</dbReference>
<sequence>MAAADSGVGSSSGGRGGEEKTVALVTSDGARFEVRVAAASLSQTVRRMIDEVAAGGTGTAIPLPDLDARTLSMVLEYCNKHAPAPGDAESSSAEATAAGEEDLKWFDRELMRVDMGTLFSLITAAEYLKVEGLLDLACKTVADMIKGKTTEEIRQFFGIKNDFTPEEEEAIRLEYAWAFEDEMI</sequence>
<evidence type="ECO:0000313" key="8">
    <source>
        <dbReference type="EMBL" id="CAM0149294.1"/>
    </source>
</evidence>
<evidence type="ECO:0000313" key="7">
    <source>
        <dbReference type="EMBL" id="CAL5041543.1"/>
    </source>
</evidence>
<organism evidence="8 9">
    <name type="scientific">Urochloa decumbens</name>
    <dbReference type="NCBI Taxonomy" id="240449"/>
    <lineage>
        <taxon>Eukaryota</taxon>
        <taxon>Viridiplantae</taxon>
        <taxon>Streptophyta</taxon>
        <taxon>Embryophyta</taxon>
        <taxon>Tracheophyta</taxon>
        <taxon>Spermatophyta</taxon>
        <taxon>Magnoliopsida</taxon>
        <taxon>Liliopsida</taxon>
        <taxon>Poales</taxon>
        <taxon>Poaceae</taxon>
        <taxon>PACMAD clade</taxon>
        <taxon>Panicoideae</taxon>
        <taxon>Panicodae</taxon>
        <taxon>Paniceae</taxon>
        <taxon>Melinidinae</taxon>
        <taxon>Urochloa</taxon>
    </lineage>
</organism>
<evidence type="ECO:0000256" key="4">
    <source>
        <dbReference type="PIRNR" id="PIRNR028729"/>
    </source>
</evidence>
<evidence type="ECO:0000259" key="6">
    <source>
        <dbReference type="Pfam" id="PF03931"/>
    </source>
</evidence>
<protein>
    <recommendedName>
        <fullName evidence="4">SKP1-like protein</fullName>
    </recommendedName>
</protein>
<proteinExistence type="inferred from homology"/>
<comment type="subunit">
    <text evidence="4">Part of a SCF (SKP1-cullin-F-box) protein ligase complex.</text>
</comment>
<evidence type="ECO:0000259" key="5">
    <source>
        <dbReference type="Pfam" id="PF01466"/>
    </source>
</evidence>
<comment type="similarity">
    <text evidence="2 4">Belongs to the SKP1 family.</text>
</comment>
<evidence type="ECO:0000313" key="9">
    <source>
        <dbReference type="Proteomes" id="UP001497457"/>
    </source>
</evidence>
<dbReference type="InterPro" id="IPR016072">
    <property type="entry name" value="Skp1_comp_dimer"/>
</dbReference>
<dbReference type="InterPro" id="IPR016897">
    <property type="entry name" value="SKP1"/>
</dbReference>
<comment type="pathway">
    <text evidence="1 4">Protein modification; protein ubiquitination.</text>
</comment>
<evidence type="ECO:0000256" key="2">
    <source>
        <dbReference type="ARBA" id="ARBA00009993"/>
    </source>
</evidence>
<dbReference type="InterPro" id="IPR036296">
    <property type="entry name" value="SKP1-like_dim_sf"/>
</dbReference>
<evidence type="ECO:0000256" key="1">
    <source>
        <dbReference type="ARBA" id="ARBA00004906"/>
    </source>
</evidence>
<dbReference type="EMBL" id="CAXIPR030002036">
    <property type="protein sequence ID" value="CAM0149294.1"/>
    <property type="molecule type" value="Genomic_DNA"/>
</dbReference>
<dbReference type="EMBL" id="OZ075144">
    <property type="protein sequence ID" value="CAL5041543.1"/>
    <property type="molecule type" value="Genomic_DNA"/>
</dbReference>
<dbReference type="SMART" id="SM00512">
    <property type="entry name" value="Skp1"/>
    <property type="match status" value="1"/>
</dbReference>
<dbReference type="PIRSF" id="PIRSF028729">
    <property type="entry name" value="E3_ubiquit_lig_SCF_Skp"/>
    <property type="match status" value="1"/>
</dbReference>
<dbReference type="InterPro" id="IPR016073">
    <property type="entry name" value="Skp1_comp_POZ"/>
</dbReference>
<gene>
    <name evidence="8" type="ORF">URODEC1_LOCUS122493</name>
    <name evidence="7" type="ORF">URODEC1_LOCUS86708</name>
</gene>
<dbReference type="Proteomes" id="UP001497457">
    <property type="component" value="Unassembled WGS sequence"/>
</dbReference>
<dbReference type="AlphaFoldDB" id="A0ABC9H3C4"/>
<dbReference type="Pfam" id="PF01466">
    <property type="entry name" value="Skp1"/>
    <property type="match status" value="1"/>
</dbReference>
<dbReference type="CDD" id="cd18322">
    <property type="entry name" value="BTB_POZ_SKP1"/>
    <property type="match status" value="1"/>
</dbReference>
<evidence type="ECO:0000256" key="3">
    <source>
        <dbReference type="ARBA" id="ARBA00022786"/>
    </source>
</evidence>
<feature type="domain" description="SKP1 component POZ" evidence="6">
    <location>
        <begin position="21"/>
        <end position="81"/>
    </location>
</feature>
<dbReference type="SUPFAM" id="SSF54695">
    <property type="entry name" value="POZ domain"/>
    <property type="match status" value="1"/>
</dbReference>
<comment type="function">
    <text evidence="4">Involved in ubiquitination and subsequent proteasomal degradation of target proteins. Together with CUL1, RBX1 and a F-box protein, it forms a SCF E3 ubiquitin ligase complex. The functional specificity of this complex depends on the type of F-box protein. In the SCF complex, it serves as an adapter that links the F-box protein to CUL1.</text>
</comment>
<reference evidence="8 9" key="1">
    <citation type="submission" date="2024-10" db="EMBL/GenBank/DDBJ databases">
        <authorList>
            <person name="Ryan C."/>
        </authorList>
    </citation>
    <scope>NUCLEOTIDE SEQUENCE [LARGE SCALE GENOMIC DNA]</scope>
</reference>
<keyword evidence="9" id="KW-1185">Reference proteome</keyword>
<keyword evidence="3 4" id="KW-0833">Ubl conjugation pathway</keyword>
<accession>A0ABC9H3C4</accession>
<dbReference type="Proteomes" id="UP001497457">
    <property type="component" value="Chromosome 34rd"/>
</dbReference>
<dbReference type="SUPFAM" id="SSF81382">
    <property type="entry name" value="Skp1 dimerisation domain-like"/>
    <property type="match status" value="1"/>
</dbReference>
<dbReference type="PANTHER" id="PTHR11165">
    <property type="entry name" value="SKP1"/>
    <property type="match status" value="1"/>
</dbReference>
<dbReference type="GO" id="GO:0009867">
    <property type="term" value="P:jasmonic acid mediated signaling pathway"/>
    <property type="evidence" value="ECO:0007669"/>
    <property type="project" value="UniProtKB-ARBA"/>
</dbReference>
<dbReference type="FunFam" id="3.30.710.10:FF:000026">
    <property type="entry name" value="E3 ubiquitin ligase complex SCF subunit"/>
    <property type="match status" value="1"/>
</dbReference>
<dbReference type="Pfam" id="PF03931">
    <property type="entry name" value="Skp1_POZ"/>
    <property type="match status" value="1"/>
</dbReference>
<dbReference type="InterPro" id="IPR011333">
    <property type="entry name" value="SKP1/BTB/POZ_sf"/>
</dbReference>
<dbReference type="Gene3D" id="3.30.710.10">
    <property type="entry name" value="Potassium Channel Kv1.1, Chain A"/>
    <property type="match status" value="1"/>
</dbReference>
<feature type="domain" description="SKP1 component dimerisation" evidence="5">
    <location>
        <begin position="132"/>
        <end position="178"/>
    </location>
</feature>
<dbReference type="InterPro" id="IPR001232">
    <property type="entry name" value="SKP1-like"/>
</dbReference>